<evidence type="ECO:0000259" key="2">
    <source>
        <dbReference type="PROSITE" id="PS50990"/>
    </source>
</evidence>
<evidence type="ECO:0000256" key="1">
    <source>
        <dbReference type="SAM" id="SignalP"/>
    </source>
</evidence>
<dbReference type="eggNOG" id="COG3271">
    <property type="taxonomic scope" value="Bacteria"/>
</dbReference>
<accession>G4QJD8</accession>
<name>G4QJD8_GLANF</name>
<organism evidence="3 4">
    <name type="scientific">Glaciecola nitratireducens (strain JCM 12485 / KCTC 12276 / FR1064)</name>
    <dbReference type="NCBI Taxonomy" id="1085623"/>
    <lineage>
        <taxon>Bacteria</taxon>
        <taxon>Pseudomonadati</taxon>
        <taxon>Pseudomonadota</taxon>
        <taxon>Gammaproteobacteria</taxon>
        <taxon>Alteromonadales</taxon>
        <taxon>Alteromonadaceae</taxon>
        <taxon>Brumicola</taxon>
    </lineage>
</organism>
<dbReference type="RefSeq" id="WP_014107422.1">
    <property type="nucleotide sequence ID" value="NC_016041.1"/>
</dbReference>
<dbReference type="HOGENOM" id="CLU_069114_0_0_6"/>
<dbReference type="Gene3D" id="1.25.40.10">
    <property type="entry name" value="Tetratricopeptide repeat domain"/>
    <property type="match status" value="1"/>
</dbReference>
<reference evidence="3 4" key="1">
    <citation type="journal article" date="2011" name="J. Bacteriol.">
        <title>Complete genome sequence of seawater bacterium Glaciecola nitratireducens FR1064T.</title>
        <authorList>
            <person name="Bian F."/>
            <person name="Qin Q.L."/>
            <person name="Xie B.B."/>
            <person name="Shu Y.L."/>
            <person name="Zhang X.Y."/>
            <person name="Yu Y."/>
            <person name="Chen B."/>
            <person name="Chen X.L."/>
            <person name="Zhou B.C."/>
            <person name="Zhang Y.Z."/>
        </authorList>
    </citation>
    <scope>NUCLEOTIDE SEQUENCE [LARGE SCALE GENOMIC DNA]</scope>
    <source>
        <strain evidence="4">JCM 12485 / KCTC 12276 / FR1064</strain>
    </source>
</reference>
<dbReference type="AlphaFoldDB" id="G4QJD8"/>
<gene>
    <name evidence="3" type="ordered locus">GNIT_0390</name>
</gene>
<dbReference type="InterPro" id="IPR011990">
    <property type="entry name" value="TPR-like_helical_dom_sf"/>
</dbReference>
<dbReference type="GO" id="GO:0016020">
    <property type="term" value="C:membrane"/>
    <property type="evidence" value="ECO:0007669"/>
    <property type="project" value="InterPro"/>
</dbReference>
<dbReference type="KEGG" id="gni:GNIT_0390"/>
<dbReference type="eggNOG" id="COG3063">
    <property type="taxonomic scope" value="Bacteria"/>
</dbReference>
<dbReference type="GO" id="GO:0006508">
    <property type="term" value="P:proteolysis"/>
    <property type="evidence" value="ECO:0007669"/>
    <property type="project" value="InterPro"/>
</dbReference>
<feature type="chain" id="PRO_5003467610" evidence="1">
    <location>
        <begin position="20"/>
        <end position="326"/>
    </location>
</feature>
<evidence type="ECO:0000313" key="3">
    <source>
        <dbReference type="EMBL" id="AEP28544.1"/>
    </source>
</evidence>
<dbReference type="NCBIfam" id="NF033920">
    <property type="entry name" value="C39_PA2778_fam"/>
    <property type="match status" value="1"/>
</dbReference>
<dbReference type="Pfam" id="PF13529">
    <property type="entry name" value="Peptidase_C39_2"/>
    <property type="match status" value="1"/>
</dbReference>
<feature type="signal peptide" evidence="1">
    <location>
        <begin position="1"/>
        <end position="19"/>
    </location>
</feature>
<protein>
    <submittedName>
        <fullName evidence="3">TPR repeat-containing protein</fullName>
    </submittedName>
</protein>
<proteinExistence type="predicted"/>
<dbReference type="Proteomes" id="UP000009282">
    <property type="component" value="Chromosome"/>
</dbReference>
<dbReference type="SUPFAM" id="SSF48452">
    <property type="entry name" value="TPR-like"/>
    <property type="match status" value="1"/>
</dbReference>
<dbReference type="GO" id="GO:0008233">
    <property type="term" value="F:peptidase activity"/>
    <property type="evidence" value="ECO:0007669"/>
    <property type="project" value="InterPro"/>
</dbReference>
<dbReference type="InterPro" id="IPR039564">
    <property type="entry name" value="Peptidase_C39-like"/>
</dbReference>
<feature type="domain" description="Peptidase C39" evidence="2">
    <location>
        <begin position="49"/>
        <end position="182"/>
    </location>
</feature>
<dbReference type="InterPro" id="IPR005074">
    <property type="entry name" value="Peptidase_C39"/>
</dbReference>
<dbReference type="GO" id="GO:0005524">
    <property type="term" value="F:ATP binding"/>
    <property type="evidence" value="ECO:0007669"/>
    <property type="project" value="InterPro"/>
</dbReference>
<keyword evidence="1" id="KW-0732">Signal</keyword>
<dbReference type="STRING" id="1085623.GNIT_0390"/>
<dbReference type="EMBL" id="CP003060">
    <property type="protein sequence ID" value="AEP28544.1"/>
    <property type="molecule type" value="Genomic_DNA"/>
</dbReference>
<dbReference type="Gene3D" id="3.90.70.10">
    <property type="entry name" value="Cysteine proteinases"/>
    <property type="match status" value="1"/>
</dbReference>
<dbReference type="OrthoDB" id="5611441at2"/>
<dbReference type="PROSITE" id="PS50990">
    <property type="entry name" value="PEPTIDASE_C39"/>
    <property type="match status" value="1"/>
</dbReference>
<keyword evidence="4" id="KW-1185">Reference proteome</keyword>
<evidence type="ECO:0000313" key="4">
    <source>
        <dbReference type="Proteomes" id="UP000009282"/>
    </source>
</evidence>
<sequence length="326" mass="36525">MPSLWQTSLLLGLSIFLLSACQTPTQTKQILNQPPDIARQHLVPNVPFHSQEAFFCGPTTLAEVAGFYGLEQNPLQIAPTTFIPGLDGSLQIEMVAATRQLGLLAYAQNGNMKQLLSLLAENIPVIVLQNNAIALFPQWHYAVVIGYDLDRAELILHTGVTEAHRLNFSTFERTWQRAQYWMLAMLPSDKSSEHLDPFIYAKACQDLISTQQSSVGIAALKTATQQWPDYWLPYFLLGNYYFSTQPSAAANWFAQGLPFAQQEVSYLNNYAMLLSELGCDLKAKELIAQALNIEPDDSNLQDSENQILLKATYRRAQQQGLKCRLP</sequence>